<keyword evidence="5 11" id="KW-0808">Transferase</keyword>
<comment type="catalytic activity">
    <reaction evidence="10 11">
        <text>RNA(n) + a ribonucleoside 5'-triphosphate = RNA(n+1) + diphosphate</text>
        <dbReference type="Rhea" id="RHEA:21248"/>
        <dbReference type="Rhea" id="RHEA-COMP:14527"/>
        <dbReference type="Rhea" id="RHEA-COMP:17342"/>
        <dbReference type="ChEBI" id="CHEBI:33019"/>
        <dbReference type="ChEBI" id="CHEBI:61557"/>
        <dbReference type="ChEBI" id="CHEBI:140395"/>
        <dbReference type="EC" id="2.7.7.6"/>
    </reaction>
</comment>
<sequence length="79" mass="8538">MNPFVAIDAQQAVPDRFALVLAASARSRALRAGAEPRVEPKRQATEELALEEIATGAISQEELLPFLPAPAPKRLARPH</sequence>
<dbReference type="GO" id="GO:0003899">
    <property type="term" value="F:DNA-directed RNA polymerase activity"/>
    <property type="evidence" value="ECO:0007669"/>
    <property type="project" value="UniProtKB-UniRule"/>
</dbReference>
<keyword evidence="7 11" id="KW-0804">Transcription</keyword>
<comment type="function">
    <text evidence="11">Promotes RNA polymerase assembly. Latches the N- and C-terminal regions of the beta' subunit thereby facilitating its interaction with the beta and alpha subunits.</text>
</comment>
<evidence type="ECO:0000256" key="10">
    <source>
        <dbReference type="ARBA" id="ARBA00048552"/>
    </source>
</evidence>
<evidence type="ECO:0000256" key="1">
    <source>
        <dbReference type="ARBA" id="ARBA00006711"/>
    </source>
</evidence>
<dbReference type="Gene3D" id="3.90.940.10">
    <property type="match status" value="1"/>
</dbReference>
<evidence type="ECO:0000313" key="12">
    <source>
        <dbReference type="EMBL" id="AJE47420.1"/>
    </source>
</evidence>
<dbReference type="STRING" id="1208324.P73_2705"/>
<dbReference type="GO" id="GO:0003677">
    <property type="term" value="F:DNA binding"/>
    <property type="evidence" value="ECO:0007669"/>
    <property type="project" value="UniProtKB-UniRule"/>
</dbReference>
<evidence type="ECO:0000256" key="11">
    <source>
        <dbReference type="HAMAP-Rule" id="MF_00366"/>
    </source>
</evidence>
<evidence type="ECO:0000256" key="6">
    <source>
        <dbReference type="ARBA" id="ARBA00022695"/>
    </source>
</evidence>
<accession>A0A0B5E1Y6</accession>
<dbReference type="InterPro" id="IPR006110">
    <property type="entry name" value="Pol_omega/Rpo6/RPB6"/>
</dbReference>
<proteinExistence type="inferred from homology"/>
<evidence type="ECO:0000313" key="13">
    <source>
        <dbReference type="Proteomes" id="UP000031521"/>
    </source>
</evidence>
<evidence type="ECO:0000256" key="9">
    <source>
        <dbReference type="ARBA" id="ARBA00030998"/>
    </source>
</evidence>
<dbReference type="InterPro" id="IPR003716">
    <property type="entry name" value="DNA-dir_RNA_pol_omega"/>
</dbReference>
<dbReference type="GO" id="GO:0006351">
    <property type="term" value="P:DNA-templated transcription"/>
    <property type="evidence" value="ECO:0007669"/>
    <property type="project" value="UniProtKB-UniRule"/>
</dbReference>
<dbReference type="KEGG" id="cid:P73_2705"/>
<dbReference type="Pfam" id="PF01192">
    <property type="entry name" value="RNA_pol_Rpb6"/>
    <property type="match status" value="1"/>
</dbReference>
<dbReference type="GO" id="GO:0000428">
    <property type="term" value="C:DNA-directed RNA polymerase complex"/>
    <property type="evidence" value="ECO:0007669"/>
    <property type="project" value="UniProtKB-KW"/>
</dbReference>
<keyword evidence="13" id="KW-1185">Reference proteome</keyword>
<dbReference type="EC" id="2.7.7.6" evidence="2 11"/>
<dbReference type="InterPro" id="IPR036161">
    <property type="entry name" value="RPB6/omega-like_sf"/>
</dbReference>
<comment type="similarity">
    <text evidence="1 11">Belongs to the RNA polymerase subunit omega family.</text>
</comment>
<comment type="subunit">
    <text evidence="11">The RNAP catalytic core consists of 2 alpha, 1 beta, 1 beta' and 1 omega subunit. When a sigma factor is associated with the core the holoenzyme is formed, which can initiate transcription.</text>
</comment>
<evidence type="ECO:0000256" key="7">
    <source>
        <dbReference type="ARBA" id="ARBA00023163"/>
    </source>
</evidence>
<dbReference type="SUPFAM" id="SSF63562">
    <property type="entry name" value="RPB6/omega subunit-like"/>
    <property type="match status" value="1"/>
</dbReference>
<dbReference type="HAMAP" id="MF_00366">
    <property type="entry name" value="RNApol_bact_RpoZ"/>
    <property type="match status" value="1"/>
</dbReference>
<protein>
    <recommendedName>
        <fullName evidence="3 11">DNA-directed RNA polymerase subunit omega</fullName>
        <shortName evidence="11">RNAP omega subunit</shortName>
        <ecNumber evidence="2 11">2.7.7.6</ecNumber>
    </recommendedName>
    <alternativeName>
        <fullName evidence="9 11">RNA polymerase omega subunit</fullName>
    </alternativeName>
    <alternativeName>
        <fullName evidence="8 11">Transcriptase subunit omega</fullName>
    </alternativeName>
</protein>
<evidence type="ECO:0000256" key="2">
    <source>
        <dbReference type="ARBA" id="ARBA00012418"/>
    </source>
</evidence>
<name>A0A0B5E1Y6_9RHOB</name>
<gene>
    <name evidence="11" type="primary">rpoZ</name>
    <name evidence="12" type="ORF">P73_2705</name>
</gene>
<keyword evidence="4 11" id="KW-0240">DNA-directed RNA polymerase</keyword>
<evidence type="ECO:0000256" key="4">
    <source>
        <dbReference type="ARBA" id="ARBA00022478"/>
    </source>
</evidence>
<evidence type="ECO:0000256" key="8">
    <source>
        <dbReference type="ARBA" id="ARBA00029924"/>
    </source>
</evidence>
<dbReference type="RefSeq" id="WP_052453270.1">
    <property type="nucleotide sequence ID" value="NZ_CP004393.1"/>
</dbReference>
<keyword evidence="6 11" id="KW-0548">Nucleotidyltransferase</keyword>
<dbReference type="HOGENOM" id="CLU_176983_0_0_5"/>
<dbReference type="EMBL" id="CP004393">
    <property type="protein sequence ID" value="AJE47420.1"/>
    <property type="molecule type" value="Genomic_DNA"/>
</dbReference>
<organism evidence="12 13">
    <name type="scientific">Celeribacter indicus</name>
    <dbReference type="NCBI Taxonomy" id="1208324"/>
    <lineage>
        <taxon>Bacteria</taxon>
        <taxon>Pseudomonadati</taxon>
        <taxon>Pseudomonadota</taxon>
        <taxon>Alphaproteobacteria</taxon>
        <taxon>Rhodobacterales</taxon>
        <taxon>Roseobacteraceae</taxon>
        <taxon>Celeribacter</taxon>
    </lineage>
</organism>
<dbReference type="Proteomes" id="UP000031521">
    <property type="component" value="Chromosome"/>
</dbReference>
<evidence type="ECO:0000256" key="5">
    <source>
        <dbReference type="ARBA" id="ARBA00022679"/>
    </source>
</evidence>
<evidence type="ECO:0000256" key="3">
    <source>
        <dbReference type="ARBA" id="ARBA00013725"/>
    </source>
</evidence>
<dbReference type="AlphaFoldDB" id="A0A0B5E1Y6"/>
<dbReference type="SMART" id="SM01409">
    <property type="entry name" value="RNA_pol_Rpb6"/>
    <property type="match status" value="1"/>
</dbReference>
<dbReference type="NCBIfam" id="TIGR00690">
    <property type="entry name" value="rpoZ"/>
    <property type="match status" value="1"/>
</dbReference>
<reference evidence="12 13" key="1">
    <citation type="journal article" date="2014" name="Int. J. Syst. Evol. Microbiol.">
        <title>Celeribacter indicus sp. nov., a polycyclic aromatic hydrocarbon-degrading bacterium from deep-sea sediment and reclassification of Huaishuia halophila as Celeribacter halophilus comb. nov.</title>
        <authorList>
            <person name="Lai Q."/>
            <person name="Cao J."/>
            <person name="Yuan J."/>
            <person name="Li F."/>
            <person name="Shao Z."/>
        </authorList>
    </citation>
    <scope>NUCLEOTIDE SEQUENCE [LARGE SCALE GENOMIC DNA]</scope>
    <source>
        <strain evidence="12">P73</strain>
    </source>
</reference>